<name>A0A9P0MMI3_NEZVI</name>
<accession>A0A9P0MMI3</accession>
<evidence type="ECO:0000256" key="3">
    <source>
        <dbReference type="RuleBase" id="RU000363"/>
    </source>
</evidence>
<dbReference type="PRINTS" id="PR00080">
    <property type="entry name" value="SDRFAMILY"/>
</dbReference>
<dbReference type="InterPro" id="IPR002347">
    <property type="entry name" value="SDR_fam"/>
</dbReference>
<keyword evidence="5" id="KW-1185">Reference proteome</keyword>
<dbReference type="Proteomes" id="UP001152798">
    <property type="component" value="Chromosome 4"/>
</dbReference>
<organism evidence="4 5">
    <name type="scientific">Nezara viridula</name>
    <name type="common">Southern green stink bug</name>
    <name type="synonym">Cimex viridulus</name>
    <dbReference type="NCBI Taxonomy" id="85310"/>
    <lineage>
        <taxon>Eukaryota</taxon>
        <taxon>Metazoa</taxon>
        <taxon>Ecdysozoa</taxon>
        <taxon>Arthropoda</taxon>
        <taxon>Hexapoda</taxon>
        <taxon>Insecta</taxon>
        <taxon>Pterygota</taxon>
        <taxon>Neoptera</taxon>
        <taxon>Paraneoptera</taxon>
        <taxon>Hemiptera</taxon>
        <taxon>Heteroptera</taxon>
        <taxon>Panheteroptera</taxon>
        <taxon>Pentatomomorpha</taxon>
        <taxon>Pentatomoidea</taxon>
        <taxon>Pentatomidae</taxon>
        <taxon>Pentatominae</taxon>
        <taxon>Nezara</taxon>
    </lineage>
</organism>
<evidence type="ECO:0000256" key="1">
    <source>
        <dbReference type="ARBA" id="ARBA00006484"/>
    </source>
</evidence>
<proteinExistence type="inferred from homology"/>
<dbReference type="PROSITE" id="PS00061">
    <property type="entry name" value="ADH_SHORT"/>
    <property type="match status" value="1"/>
</dbReference>
<evidence type="ECO:0000313" key="5">
    <source>
        <dbReference type="Proteomes" id="UP001152798"/>
    </source>
</evidence>
<gene>
    <name evidence="4" type="ORF">NEZAVI_LOCUS8134</name>
</gene>
<reference evidence="4" key="1">
    <citation type="submission" date="2022-01" db="EMBL/GenBank/DDBJ databases">
        <authorList>
            <person name="King R."/>
        </authorList>
    </citation>
    <scope>NUCLEOTIDE SEQUENCE</scope>
</reference>
<dbReference type="SUPFAM" id="SSF51735">
    <property type="entry name" value="NAD(P)-binding Rossmann-fold domains"/>
    <property type="match status" value="1"/>
</dbReference>
<evidence type="ECO:0000256" key="2">
    <source>
        <dbReference type="ARBA" id="ARBA00023002"/>
    </source>
</evidence>
<dbReference type="Pfam" id="PF00106">
    <property type="entry name" value="adh_short"/>
    <property type="match status" value="1"/>
</dbReference>
<dbReference type="OrthoDB" id="417891at2759"/>
<dbReference type="AlphaFoldDB" id="A0A9P0MMI3"/>
<dbReference type="PANTHER" id="PTHR44229">
    <property type="entry name" value="15-HYDROXYPROSTAGLANDIN DEHYDROGENASE [NAD(+)]"/>
    <property type="match status" value="1"/>
</dbReference>
<dbReference type="Gene3D" id="3.40.50.720">
    <property type="entry name" value="NAD(P)-binding Rossmann-like Domain"/>
    <property type="match status" value="1"/>
</dbReference>
<evidence type="ECO:0000313" key="4">
    <source>
        <dbReference type="EMBL" id="CAH1398499.1"/>
    </source>
</evidence>
<dbReference type="PRINTS" id="PR00081">
    <property type="entry name" value="GDHRDH"/>
</dbReference>
<dbReference type="GO" id="GO:0005737">
    <property type="term" value="C:cytoplasm"/>
    <property type="evidence" value="ECO:0007669"/>
    <property type="project" value="TreeGrafter"/>
</dbReference>
<sequence>MFDFKIMIAISKFVRTNIVQQRSIVVNKCGSSFGIENCDSVLGARYHGYTTGIKNYCSDIPCKKFMDVKCKIALITGGASGIGLAIADSLLAAGLQKAYLAGRNSHRGVNALLYMNNKFGEGRCDFIPLDVTNNKQFEDAFKYIICREGSMDILVNNAGMLNDKSWESEFDTNVKGVISGTLLANKYMPTQKNKGGVVVNVTSILGYDTNPYAPGYNCTKHAVVGLTRSFGEPSKFFSNKVRHIAIGPGVTGTALLHESASKMLTDEWGKKLLASLYSLPYQSTEPVGRGTIYTIEYGPPGSLWVIEDSMLLRILPPKRITYQYKVKDL</sequence>
<dbReference type="GO" id="GO:0016616">
    <property type="term" value="F:oxidoreductase activity, acting on the CH-OH group of donors, NAD or NADP as acceptor"/>
    <property type="evidence" value="ECO:0007669"/>
    <property type="project" value="TreeGrafter"/>
</dbReference>
<dbReference type="InterPro" id="IPR036291">
    <property type="entry name" value="NAD(P)-bd_dom_sf"/>
</dbReference>
<keyword evidence="2" id="KW-0560">Oxidoreductase</keyword>
<dbReference type="EMBL" id="OV725080">
    <property type="protein sequence ID" value="CAH1398499.1"/>
    <property type="molecule type" value="Genomic_DNA"/>
</dbReference>
<comment type="similarity">
    <text evidence="1 3">Belongs to the short-chain dehydrogenases/reductases (SDR) family.</text>
</comment>
<protein>
    <submittedName>
        <fullName evidence="4">Uncharacterized protein</fullName>
    </submittedName>
</protein>
<dbReference type="InterPro" id="IPR020904">
    <property type="entry name" value="Sc_DH/Rdtase_CS"/>
</dbReference>
<dbReference type="PANTHER" id="PTHR44229:SF8">
    <property type="entry name" value="ALCOHOL DEHYDROGENASE-RELATED"/>
    <property type="match status" value="1"/>
</dbReference>